<organism evidence="2 3">
    <name type="scientific">Variovorax humicola</name>
    <dbReference type="NCBI Taxonomy" id="1769758"/>
    <lineage>
        <taxon>Bacteria</taxon>
        <taxon>Pseudomonadati</taxon>
        <taxon>Pseudomonadota</taxon>
        <taxon>Betaproteobacteria</taxon>
        <taxon>Burkholderiales</taxon>
        <taxon>Comamonadaceae</taxon>
        <taxon>Variovorax</taxon>
    </lineage>
</organism>
<evidence type="ECO:0000256" key="1">
    <source>
        <dbReference type="SAM" id="SignalP"/>
    </source>
</evidence>
<evidence type="ECO:0000313" key="2">
    <source>
        <dbReference type="EMBL" id="MEJ8821337.1"/>
    </source>
</evidence>
<feature type="chain" id="PRO_5045530969" description="CHAP domain-containing protein" evidence="1">
    <location>
        <begin position="20"/>
        <end position="154"/>
    </location>
</feature>
<dbReference type="EMBL" id="JBBKZV010000002">
    <property type="protein sequence ID" value="MEJ8821337.1"/>
    <property type="molecule type" value="Genomic_DNA"/>
</dbReference>
<evidence type="ECO:0008006" key="4">
    <source>
        <dbReference type="Google" id="ProtNLM"/>
    </source>
</evidence>
<name>A0ABU8VUC4_9BURK</name>
<keyword evidence="3" id="KW-1185">Reference proteome</keyword>
<keyword evidence="1" id="KW-0732">Signal</keyword>
<sequence>MRPVLIAALWLCAAAAVHAEEAFDFNRDCAKWIEQHGYSLDYIVLKTGKRQRGQPKAWRGNVEPRDVQPGDVVIMYIQDRGNSERVAYVEEVRRNADGTAGAVFVTEWNRGKYIDRACFVTDHFGRLSESKPVTVDTIDKVWRPSLPLKGAAAE</sequence>
<accession>A0ABU8VUC4</accession>
<dbReference type="Proteomes" id="UP001363010">
    <property type="component" value="Unassembled WGS sequence"/>
</dbReference>
<comment type="caution">
    <text evidence="2">The sequence shown here is derived from an EMBL/GenBank/DDBJ whole genome shotgun (WGS) entry which is preliminary data.</text>
</comment>
<reference evidence="2 3" key="1">
    <citation type="submission" date="2024-03" db="EMBL/GenBank/DDBJ databases">
        <title>Novel species of the genus Variovorax.</title>
        <authorList>
            <person name="Liu Q."/>
            <person name="Xin Y.-H."/>
        </authorList>
    </citation>
    <scope>NUCLEOTIDE SEQUENCE [LARGE SCALE GENOMIC DNA]</scope>
    <source>
        <strain evidence="2 3">KACC 18501</strain>
    </source>
</reference>
<gene>
    <name evidence="2" type="ORF">WKW80_04705</name>
</gene>
<dbReference type="RefSeq" id="WP_340362389.1">
    <property type="nucleotide sequence ID" value="NZ_JBBKZV010000002.1"/>
</dbReference>
<proteinExistence type="predicted"/>
<feature type="signal peptide" evidence="1">
    <location>
        <begin position="1"/>
        <end position="19"/>
    </location>
</feature>
<protein>
    <recommendedName>
        <fullName evidence="4">CHAP domain-containing protein</fullName>
    </recommendedName>
</protein>
<evidence type="ECO:0000313" key="3">
    <source>
        <dbReference type="Proteomes" id="UP001363010"/>
    </source>
</evidence>